<name>A0A2R6XXQ3_9BACL</name>
<dbReference type="EMBL" id="PEBX01000168">
    <property type="protein sequence ID" value="PTQ55199.1"/>
    <property type="molecule type" value="Genomic_DNA"/>
</dbReference>
<organism evidence="1 2">
    <name type="scientific">Candidatus Carbonibacillus altaicus</name>
    <dbReference type="NCBI Taxonomy" id="2163959"/>
    <lineage>
        <taxon>Bacteria</taxon>
        <taxon>Bacillati</taxon>
        <taxon>Bacillota</taxon>
        <taxon>Bacilli</taxon>
        <taxon>Bacillales</taxon>
        <taxon>Candidatus Carbonibacillus</taxon>
    </lineage>
</organism>
<protein>
    <submittedName>
        <fullName evidence="1">General secretion pathway protein A</fullName>
    </submittedName>
</protein>
<dbReference type="AlphaFoldDB" id="A0A2R6XXQ3"/>
<dbReference type="Proteomes" id="UP000244338">
    <property type="component" value="Unassembled WGS sequence"/>
</dbReference>
<sequence>MPVFSDSAVHLIHGASQGIPRIINQICTQAIYDAALNGHEVIEDKHIHQVLIDQQLQRGAV</sequence>
<evidence type="ECO:0000313" key="2">
    <source>
        <dbReference type="Proteomes" id="UP000244338"/>
    </source>
</evidence>
<evidence type="ECO:0000313" key="1">
    <source>
        <dbReference type="EMBL" id="PTQ55199.1"/>
    </source>
</evidence>
<reference evidence="2" key="1">
    <citation type="journal article" date="2018" name="Sci. Rep.">
        <title>Lignite coal burning seam in the remote Altai Mountains harbors a hydrogen-driven thermophilic microbial community.</title>
        <authorList>
            <person name="Kadnikov V.V."/>
            <person name="Mardanov A.V."/>
            <person name="Ivasenko D.A."/>
            <person name="Antsiferov D.V."/>
            <person name="Beletsky A.V."/>
            <person name="Karnachuk O.V."/>
            <person name="Ravin N.V."/>
        </authorList>
    </citation>
    <scope>NUCLEOTIDE SEQUENCE [LARGE SCALE GENOMIC DNA]</scope>
</reference>
<gene>
    <name evidence="1" type="ORF">BSOLF_2929</name>
</gene>
<comment type="caution">
    <text evidence="1">The sequence shown here is derived from an EMBL/GenBank/DDBJ whole genome shotgun (WGS) entry which is preliminary data.</text>
</comment>
<accession>A0A2R6XXQ3</accession>
<proteinExistence type="predicted"/>